<dbReference type="Proteomes" id="UP000032101">
    <property type="component" value="Unassembled WGS sequence"/>
</dbReference>
<dbReference type="InterPro" id="IPR038712">
    <property type="entry name" value="PixA-like_sf"/>
</dbReference>
<accession>A0A0D0MPI1</accession>
<dbReference type="InterPro" id="IPR021087">
    <property type="entry name" value="Uncharacterised_PixA/AidA"/>
</dbReference>
<evidence type="ECO:0000313" key="1">
    <source>
        <dbReference type="EMBL" id="KIQ57305.1"/>
    </source>
</evidence>
<organism evidence="1 2">
    <name type="scientific">Pseudomonas fluorescens</name>
    <dbReference type="NCBI Taxonomy" id="294"/>
    <lineage>
        <taxon>Bacteria</taxon>
        <taxon>Pseudomonadati</taxon>
        <taxon>Pseudomonadota</taxon>
        <taxon>Gammaproteobacteria</taxon>
        <taxon>Pseudomonadales</taxon>
        <taxon>Pseudomonadaceae</taxon>
        <taxon>Pseudomonas</taxon>
    </lineage>
</organism>
<dbReference type="Pfam" id="PF12306">
    <property type="entry name" value="PixA"/>
    <property type="match status" value="1"/>
</dbReference>
<dbReference type="EMBL" id="JXNZ01000250">
    <property type="protein sequence ID" value="KIQ57305.1"/>
    <property type="molecule type" value="Genomic_DNA"/>
</dbReference>
<comment type="caution">
    <text evidence="1">The sequence shown here is derived from an EMBL/GenBank/DDBJ whole genome shotgun (WGS) entry which is preliminary data.</text>
</comment>
<reference evidence="1 2" key="1">
    <citation type="submission" date="2015-01" db="EMBL/GenBank/DDBJ databases">
        <title>Draft Genome Sequence of the Biocontrol and Plant Growth-Promoting Rhizobacteria (PGPR) Pseudomonas fluorescens UM270.</title>
        <authorList>
            <person name="Hernandez-Salmeron J.E."/>
            <person name="Santoyo G."/>
            <person name="Moreno-Hagelsieb G."/>
            <person name="Hernandez-Leon R."/>
        </authorList>
    </citation>
    <scope>NUCLEOTIDE SEQUENCE [LARGE SCALE GENOMIC DNA]</scope>
    <source>
        <strain evidence="1 2">UM270</strain>
    </source>
</reference>
<dbReference type="Gene3D" id="2.60.40.3910">
    <property type="entry name" value="Inclusion body protein"/>
    <property type="match status" value="1"/>
</dbReference>
<dbReference type="RefSeq" id="WP_042731835.1">
    <property type="nucleotide sequence ID" value="NZ_JXNZ01000250.1"/>
</dbReference>
<proteinExistence type="predicted"/>
<dbReference type="AlphaFoldDB" id="A0A0D0MPI1"/>
<name>A0A0D0MPI1_PSEFL</name>
<sequence>MSGATQTIDVLVNVDADYLLAHPGDVGGAIAMLVTRSAVDSHANITSGEGEGGNELWFDVNPGDIIRWRATTLSRNFDRIALIKDVEIGNPHQGGDYKGTISKPTPFNIPGIPVPYLDNGAPGGISKTDVTYTFWQSTALSPGKLWYQIYFVLLDRNLNQIGPTNTWDPYVTVNNQ</sequence>
<evidence type="ECO:0000313" key="2">
    <source>
        <dbReference type="Proteomes" id="UP000032101"/>
    </source>
</evidence>
<protein>
    <submittedName>
        <fullName evidence="1">Nematocidal protein</fullName>
    </submittedName>
</protein>
<gene>
    <name evidence="1" type="ORF">RL74_21595</name>
</gene>
<dbReference type="OrthoDB" id="8705346at2"/>
<dbReference type="PATRIC" id="fig|294.124.peg.4454"/>